<comment type="caution">
    <text evidence="1">The sequence shown here is derived from an EMBL/GenBank/DDBJ whole genome shotgun (WGS) entry which is preliminary data.</text>
</comment>
<dbReference type="AlphaFoldDB" id="A0A851GCH4"/>
<organism evidence="1 2">
    <name type="scientific">Oceaniferula marina</name>
    <dbReference type="NCBI Taxonomy" id="2748318"/>
    <lineage>
        <taxon>Bacteria</taxon>
        <taxon>Pseudomonadati</taxon>
        <taxon>Verrucomicrobiota</taxon>
        <taxon>Verrucomicrobiia</taxon>
        <taxon>Verrucomicrobiales</taxon>
        <taxon>Verrucomicrobiaceae</taxon>
        <taxon>Oceaniferula</taxon>
    </lineage>
</organism>
<evidence type="ECO:0008006" key="3">
    <source>
        <dbReference type="Google" id="ProtNLM"/>
    </source>
</evidence>
<evidence type="ECO:0000313" key="2">
    <source>
        <dbReference type="Proteomes" id="UP000557872"/>
    </source>
</evidence>
<name>A0A851GCH4_9BACT</name>
<evidence type="ECO:0000313" key="1">
    <source>
        <dbReference type="EMBL" id="NWK54632.1"/>
    </source>
</evidence>
<dbReference type="Proteomes" id="UP000557872">
    <property type="component" value="Unassembled WGS sequence"/>
</dbReference>
<sequence>MKDYKGEQILVVTRDLLNSLGSFQGINTQVEDYLPSLLNPENNFFMDRGAAEEDPSHKQLIPYCIFRVKQDETTRYLHYTRGKSGGESRLHASGSVGIGGHINPVDQRNDALGKETYMAGVEREIDEELNLTGDHSNRIIALLNDDSNSVGEVHLGVVHLIDLESDQVRANEDAIANLGLLTLEELRGELYERLETWSQLCVDVLDSVD</sequence>
<dbReference type="Gene3D" id="3.90.79.10">
    <property type="entry name" value="Nucleoside Triphosphate Pyrophosphohydrolase"/>
    <property type="match status" value="1"/>
</dbReference>
<dbReference type="EMBL" id="JACBAZ010000001">
    <property type="protein sequence ID" value="NWK54632.1"/>
    <property type="molecule type" value="Genomic_DNA"/>
</dbReference>
<accession>A0A851GCH4</accession>
<gene>
    <name evidence="1" type="ORF">HW115_03355</name>
</gene>
<keyword evidence="2" id="KW-1185">Reference proteome</keyword>
<proteinExistence type="predicted"/>
<dbReference type="RefSeq" id="WP_178931146.1">
    <property type="nucleotide sequence ID" value="NZ_JACBAZ010000001.1"/>
</dbReference>
<protein>
    <recommendedName>
        <fullName evidence="3">Phosphoesterase</fullName>
    </recommendedName>
</protein>
<dbReference type="SUPFAM" id="SSF55811">
    <property type="entry name" value="Nudix"/>
    <property type="match status" value="1"/>
</dbReference>
<dbReference type="InterPro" id="IPR015797">
    <property type="entry name" value="NUDIX_hydrolase-like_dom_sf"/>
</dbReference>
<reference evidence="1 2" key="1">
    <citation type="submission" date="2020-07" db="EMBL/GenBank/DDBJ databases">
        <title>Roseicoccus Jingziensis gen. nov., sp. nov., isolated from coastal seawater.</title>
        <authorList>
            <person name="Feng X."/>
        </authorList>
    </citation>
    <scope>NUCLEOTIDE SEQUENCE [LARGE SCALE GENOMIC DNA]</scope>
    <source>
        <strain evidence="1 2">N1E253</strain>
    </source>
</reference>